<dbReference type="Gene3D" id="2.60.40.10">
    <property type="entry name" value="Immunoglobulins"/>
    <property type="match status" value="1"/>
</dbReference>
<dbReference type="SUPFAM" id="SSF51445">
    <property type="entry name" value="(Trans)glycosidases"/>
    <property type="match status" value="1"/>
</dbReference>
<dbReference type="SUPFAM" id="SSF49303">
    <property type="entry name" value="beta-Galactosidase/glucuronidase domain"/>
    <property type="match status" value="1"/>
</dbReference>
<name>A0A1W6LD47_9BURK</name>
<evidence type="ECO:0000256" key="1">
    <source>
        <dbReference type="ARBA" id="ARBA00000829"/>
    </source>
</evidence>
<dbReference type="GO" id="GO:0004567">
    <property type="term" value="F:beta-mannosidase activity"/>
    <property type="evidence" value="ECO:0007669"/>
    <property type="project" value="UniProtKB-EC"/>
</dbReference>
<evidence type="ECO:0000256" key="2">
    <source>
        <dbReference type="ARBA" id="ARBA00012754"/>
    </source>
</evidence>
<keyword evidence="4" id="KW-0326">Glycosidase</keyword>
<comment type="catalytic activity">
    <reaction evidence="1">
        <text>Hydrolysis of terminal, non-reducing beta-D-mannose residues in beta-D-mannosides.</text>
        <dbReference type="EC" id="3.2.1.25"/>
    </reaction>
</comment>
<evidence type="ECO:0000313" key="7">
    <source>
        <dbReference type="Proteomes" id="UP000193427"/>
    </source>
</evidence>
<dbReference type="Gene3D" id="2.60.120.260">
    <property type="entry name" value="Galactose-binding domain-like"/>
    <property type="match status" value="1"/>
</dbReference>
<dbReference type="InterPro" id="IPR013783">
    <property type="entry name" value="Ig-like_fold"/>
</dbReference>
<evidence type="ECO:0000256" key="3">
    <source>
        <dbReference type="ARBA" id="ARBA00022801"/>
    </source>
</evidence>
<dbReference type="InterPro" id="IPR036156">
    <property type="entry name" value="Beta-gal/glucu_dom_sf"/>
</dbReference>
<protein>
    <recommendedName>
        <fullName evidence="2">beta-mannosidase</fullName>
        <ecNumber evidence="2">3.2.1.25</ecNumber>
    </recommendedName>
</protein>
<organism evidence="6 7">
    <name type="scientific">Piscinibacter gummiphilus</name>
    <dbReference type="NCBI Taxonomy" id="946333"/>
    <lineage>
        <taxon>Bacteria</taxon>
        <taxon>Pseudomonadati</taxon>
        <taxon>Pseudomonadota</taxon>
        <taxon>Betaproteobacteria</taxon>
        <taxon>Burkholderiales</taxon>
        <taxon>Sphaerotilaceae</taxon>
        <taxon>Piscinibacter</taxon>
    </lineage>
</organism>
<feature type="domain" description="Beta-mannosidase-like galactose-binding" evidence="5">
    <location>
        <begin position="55"/>
        <end position="169"/>
    </location>
</feature>
<evidence type="ECO:0000259" key="5">
    <source>
        <dbReference type="Pfam" id="PF22666"/>
    </source>
</evidence>
<reference evidence="6 7" key="1">
    <citation type="submission" date="2016-04" db="EMBL/GenBank/DDBJ databases">
        <title>Complete genome sequence of natural rubber-degrading, novel Gram-negative bacterium, Rhizobacter gummiphilus strain NS21.</title>
        <authorList>
            <person name="Tabata M."/>
            <person name="Kasai D."/>
            <person name="Fukuda M."/>
        </authorList>
    </citation>
    <scope>NUCLEOTIDE SEQUENCE [LARGE SCALE GENOMIC DNA]</scope>
    <source>
        <strain evidence="6 7">NS21</strain>
    </source>
</reference>
<keyword evidence="3" id="KW-0378">Hydrolase</keyword>
<sequence>MLSAGWELASTASGACADAAAATAAGLAWQLAVVPGTVAASLGADVTAEGRHDAFDWWYRCTFEADPSAQALRFEGLATIAEVWLNGERVLDARNMFVPHAVDAGARLRPRNELLVCLRSLDQALAARRPRPRWKTALVPSQNLRWERTTLLGRMPGWNPPVQPVGLWKPVVLEGRGPVGELELDVQARVEGRAGVVAVRGTFDGPAPSAARVRVGDTEAALSVAAGVLSGAVTVPDVPLWWPHTHGEPATLPCVVEVRFADGWVPVHQSRLGFRTLRVDRMNGLVRFIVNGAPVFCRGACWTTDDLVSLHADPRATLELAREAGLNMVRLGGTMTYESDAFYTSCDELGILVWQDFMFANMDYPVGDEAFLAEVTREATFHLRRLQRHACVAAYCGGSEVEQQAAMLGLPASEWTNPFFAETLPALCARLHAGVPYFRSSPSEGALPFHVATGIAHYYGVGAYRRPLADVKSAGVKFATECLGFSNVPEPETVAAMMGGTTPPAHHPLWKARQPRDVGSGWDFEDIRDHYLRELFGLDPVTLRSRDTERYLQLSRVVTGEVMRRVYAEWRAPRSVCGGGLVWLLKDVWPGAGWGLIDSLGRPKAAYWYLKRAWAPRSVGFTDEGVDGLQLHVANDAADVLEGTVEFAMFQHGQVRVAAAEAPVRVEPRAGLTLSADAMLGRFADTAYAYRFGPPPNDVALARLRAADGSVIAEDFHFPQGLDLPMVSPKAFEASAERLPDGRVAVTIACDTFLQSVHFDCAGFRPDDAHFHVAPGSPRRVVFHPLADRSTKFKAHVGALNLRDLHTLRTD</sequence>
<dbReference type="PANTHER" id="PTHR43730:SF1">
    <property type="entry name" value="BETA-MANNOSIDASE"/>
    <property type="match status" value="1"/>
</dbReference>
<dbReference type="Gene3D" id="3.20.20.80">
    <property type="entry name" value="Glycosidases"/>
    <property type="match status" value="1"/>
</dbReference>
<dbReference type="EMBL" id="CP015118">
    <property type="protein sequence ID" value="ARN22172.1"/>
    <property type="molecule type" value="Genomic_DNA"/>
</dbReference>
<dbReference type="STRING" id="946333.A4W93_20965"/>
<dbReference type="GO" id="GO:0006516">
    <property type="term" value="P:glycoprotein catabolic process"/>
    <property type="evidence" value="ECO:0007669"/>
    <property type="project" value="TreeGrafter"/>
</dbReference>
<evidence type="ECO:0000256" key="4">
    <source>
        <dbReference type="ARBA" id="ARBA00023295"/>
    </source>
</evidence>
<dbReference type="InterPro" id="IPR050887">
    <property type="entry name" value="Beta-mannosidase_GH2"/>
</dbReference>
<dbReference type="AlphaFoldDB" id="A0A1W6LD47"/>
<gene>
    <name evidence="6" type="ORF">A4W93_20965</name>
</gene>
<dbReference type="KEGG" id="rgu:A4W93_20965"/>
<keyword evidence="7" id="KW-1185">Reference proteome</keyword>
<dbReference type="InterPro" id="IPR054593">
    <property type="entry name" value="Beta-mannosidase-like_N2"/>
</dbReference>
<dbReference type="EC" id="3.2.1.25" evidence="2"/>
<dbReference type="Pfam" id="PF22666">
    <property type="entry name" value="Glyco_hydro_2_N2"/>
    <property type="match status" value="1"/>
</dbReference>
<dbReference type="SUPFAM" id="SSF49785">
    <property type="entry name" value="Galactose-binding domain-like"/>
    <property type="match status" value="1"/>
</dbReference>
<dbReference type="Proteomes" id="UP000193427">
    <property type="component" value="Chromosome"/>
</dbReference>
<accession>A0A1W6LD47</accession>
<dbReference type="InterPro" id="IPR008979">
    <property type="entry name" value="Galactose-bd-like_sf"/>
</dbReference>
<evidence type="ECO:0000313" key="6">
    <source>
        <dbReference type="EMBL" id="ARN22172.1"/>
    </source>
</evidence>
<dbReference type="PANTHER" id="PTHR43730">
    <property type="entry name" value="BETA-MANNOSIDASE"/>
    <property type="match status" value="1"/>
</dbReference>
<dbReference type="InterPro" id="IPR017853">
    <property type="entry name" value="GH"/>
</dbReference>
<proteinExistence type="predicted"/>